<dbReference type="Gene3D" id="3.30.40.10">
    <property type="entry name" value="Zinc/RING finger domain, C3HC4 (zinc finger)"/>
    <property type="match status" value="1"/>
</dbReference>
<dbReference type="CDD" id="cd16650">
    <property type="entry name" value="SP-RING_PIAS-like"/>
    <property type="match status" value="1"/>
</dbReference>
<dbReference type="InterPro" id="IPR013083">
    <property type="entry name" value="Znf_RING/FYVE/PHD"/>
</dbReference>
<dbReference type="GO" id="GO:0008270">
    <property type="term" value="F:zinc ion binding"/>
    <property type="evidence" value="ECO:0007669"/>
    <property type="project" value="UniProtKB-KW"/>
</dbReference>
<dbReference type="InterPro" id="IPR038654">
    <property type="entry name" value="PINIT_sf"/>
</dbReference>
<keyword evidence="5 8" id="KW-0863">Zinc-finger</keyword>
<evidence type="ECO:0000256" key="6">
    <source>
        <dbReference type="ARBA" id="ARBA00022786"/>
    </source>
</evidence>
<dbReference type="Proteomes" id="UP000821866">
    <property type="component" value="Chromosome 6"/>
</dbReference>
<dbReference type="PANTHER" id="PTHR10782:SF94">
    <property type="entry name" value="SUPPRESSOR OF VARIEGATION 2-10, ISOFORM I"/>
    <property type="match status" value="1"/>
</dbReference>
<dbReference type="GO" id="GO:0006357">
    <property type="term" value="P:regulation of transcription by RNA polymerase II"/>
    <property type="evidence" value="ECO:0007669"/>
    <property type="project" value="TreeGrafter"/>
</dbReference>
<dbReference type="InterPro" id="IPR004181">
    <property type="entry name" value="Znf_MIZ"/>
</dbReference>
<evidence type="ECO:0000256" key="4">
    <source>
        <dbReference type="ARBA" id="ARBA00022723"/>
    </source>
</evidence>
<feature type="domain" description="SP-RING-type" evidence="9">
    <location>
        <begin position="192"/>
        <end position="273"/>
    </location>
</feature>
<evidence type="ECO:0000259" key="10">
    <source>
        <dbReference type="PROSITE" id="PS51466"/>
    </source>
</evidence>
<dbReference type="AlphaFoldDB" id="A0A9J6DRJ3"/>
<dbReference type="Gene3D" id="2.60.120.780">
    <property type="entry name" value="PINIT domain"/>
    <property type="match status" value="1"/>
</dbReference>
<dbReference type="PANTHER" id="PTHR10782">
    <property type="entry name" value="ZINC FINGER MIZ DOMAIN-CONTAINING PROTEIN"/>
    <property type="match status" value="1"/>
</dbReference>
<dbReference type="Pfam" id="PF02891">
    <property type="entry name" value="zf-MIZ"/>
    <property type="match status" value="1"/>
</dbReference>
<dbReference type="VEuPathDB" id="VectorBase:LOC119171439"/>
<evidence type="ECO:0000256" key="3">
    <source>
        <dbReference type="ARBA" id="ARBA00022679"/>
    </source>
</evidence>
<dbReference type="GO" id="GO:0003712">
    <property type="term" value="F:transcription coregulator activity"/>
    <property type="evidence" value="ECO:0007669"/>
    <property type="project" value="TreeGrafter"/>
</dbReference>
<reference evidence="11" key="2">
    <citation type="submission" date="2021-09" db="EMBL/GenBank/DDBJ databases">
        <authorList>
            <person name="Jia N."/>
            <person name="Wang J."/>
            <person name="Shi W."/>
            <person name="Du L."/>
            <person name="Sun Y."/>
            <person name="Zhan W."/>
            <person name="Jiang J."/>
            <person name="Wang Q."/>
            <person name="Zhang B."/>
            <person name="Ji P."/>
            <person name="Sakyi L.B."/>
            <person name="Cui X."/>
            <person name="Yuan T."/>
            <person name="Jiang B."/>
            <person name="Yang W."/>
            <person name="Lam T.T.-Y."/>
            <person name="Chang Q."/>
            <person name="Ding S."/>
            <person name="Wang X."/>
            <person name="Zhu J."/>
            <person name="Ruan X."/>
            <person name="Zhao L."/>
            <person name="Wei J."/>
            <person name="Que T."/>
            <person name="Du C."/>
            <person name="Cheng J."/>
            <person name="Dai P."/>
            <person name="Han X."/>
            <person name="Huang E."/>
            <person name="Gao Y."/>
            <person name="Liu J."/>
            <person name="Shao H."/>
            <person name="Ye R."/>
            <person name="Li L."/>
            <person name="Wei W."/>
            <person name="Wang X."/>
            <person name="Wang C."/>
            <person name="Huo Q."/>
            <person name="Li W."/>
            <person name="Guo W."/>
            <person name="Chen H."/>
            <person name="Chen S."/>
            <person name="Zhou L."/>
            <person name="Zhou L."/>
            <person name="Ni X."/>
            <person name="Tian J."/>
            <person name="Zhou Y."/>
            <person name="Sheng Y."/>
            <person name="Liu T."/>
            <person name="Pan Y."/>
            <person name="Xia L."/>
            <person name="Li J."/>
            <person name="Zhao F."/>
            <person name="Cao W."/>
        </authorList>
    </citation>
    <scope>NUCLEOTIDE SEQUENCE</scope>
    <source>
        <strain evidence="11">Rmic-2018</strain>
        <tissue evidence="11">Larvae</tissue>
    </source>
</reference>
<dbReference type="PROSITE" id="PS51466">
    <property type="entry name" value="PINIT"/>
    <property type="match status" value="1"/>
</dbReference>
<evidence type="ECO:0008006" key="13">
    <source>
        <dbReference type="Google" id="ProtNLM"/>
    </source>
</evidence>
<dbReference type="OMA" id="IRNGRIM"/>
<gene>
    <name evidence="11" type="ORF">HPB51_024682</name>
</gene>
<evidence type="ECO:0000313" key="12">
    <source>
        <dbReference type="Proteomes" id="UP000821866"/>
    </source>
</evidence>
<protein>
    <recommendedName>
        <fullName evidence="13">Zn-finger transcription factor</fullName>
    </recommendedName>
</protein>
<evidence type="ECO:0000256" key="1">
    <source>
        <dbReference type="ARBA" id="ARBA00004718"/>
    </source>
</evidence>
<name>A0A9J6DRJ3_RHIMP</name>
<evidence type="ECO:0000256" key="7">
    <source>
        <dbReference type="ARBA" id="ARBA00022833"/>
    </source>
</evidence>
<keyword evidence="12" id="KW-1185">Reference proteome</keyword>
<keyword evidence="3" id="KW-0808">Transferase</keyword>
<feature type="domain" description="PINIT" evidence="10">
    <location>
        <begin position="1"/>
        <end position="161"/>
    </location>
</feature>
<accession>A0A9J6DRJ3</accession>
<evidence type="ECO:0000256" key="5">
    <source>
        <dbReference type="ARBA" id="ARBA00022771"/>
    </source>
</evidence>
<keyword evidence="7" id="KW-0862">Zinc</keyword>
<dbReference type="GO" id="GO:0061665">
    <property type="term" value="F:SUMO ligase activity"/>
    <property type="evidence" value="ECO:0007669"/>
    <property type="project" value="TreeGrafter"/>
</dbReference>
<dbReference type="PROSITE" id="PS51044">
    <property type="entry name" value="ZF_SP_RING"/>
    <property type="match status" value="1"/>
</dbReference>
<reference evidence="11" key="1">
    <citation type="journal article" date="2020" name="Cell">
        <title>Large-Scale Comparative Analyses of Tick Genomes Elucidate Their Genetic Diversity and Vector Capacities.</title>
        <authorList>
            <consortium name="Tick Genome and Microbiome Consortium (TIGMIC)"/>
            <person name="Jia N."/>
            <person name="Wang J."/>
            <person name="Shi W."/>
            <person name="Du L."/>
            <person name="Sun Y."/>
            <person name="Zhan W."/>
            <person name="Jiang J.F."/>
            <person name="Wang Q."/>
            <person name="Zhang B."/>
            <person name="Ji P."/>
            <person name="Bell-Sakyi L."/>
            <person name="Cui X.M."/>
            <person name="Yuan T.T."/>
            <person name="Jiang B.G."/>
            <person name="Yang W.F."/>
            <person name="Lam T.T."/>
            <person name="Chang Q.C."/>
            <person name="Ding S.J."/>
            <person name="Wang X.J."/>
            <person name="Zhu J.G."/>
            <person name="Ruan X.D."/>
            <person name="Zhao L."/>
            <person name="Wei J.T."/>
            <person name="Ye R.Z."/>
            <person name="Que T.C."/>
            <person name="Du C.H."/>
            <person name="Zhou Y.H."/>
            <person name="Cheng J.X."/>
            <person name="Dai P.F."/>
            <person name="Guo W.B."/>
            <person name="Han X.H."/>
            <person name="Huang E.J."/>
            <person name="Li L.F."/>
            <person name="Wei W."/>
            <person name="Gao Y.C."/>
            <person name="Liu J.Z."/>
            <person name="Shao H.Z."/>
            <person name="Wang X."/>
            <person name="Wang C.C."/>
            <person name="Yang T.C."/>
            <person name="Huo Q.B."/>
            <person name="Li W."/>
            <person name="Chen H.Y."/>
            <person name="Chen S.E."/>
            <person name="Zhou L.G."/>
            <person name="Ni X.B."/>
            <person name="Tian J.H."/>
            <person name="Sheng Y."/>
            <person name="Liu T."/>
            <person name="Pan Y.S."/>
            <person name="Xia L.Y."/>
            <person name="Li J."/>
            <person name="Zhao F."/>
            <person name="Cao W.C."/>
        </authorList>
    </citation>
    <scope>NUCLEOTIDE SEQUENCE</scope>
    <source>
        <strain evidence="11">Rmic-2018</strain>
    </source>
</reference>
<evidence type="ECO:0000256" key="8">
    <source>
        <dbReference type="PROSITE-ProRule" id="PRU00452"/>
    </source>
</evidence>
<keyword evidence="4" id="KW-0479">Metal-binding</keyword>
<sequence>MPRIQSPESPLLLFKEEPLFVVLAILVPTTPLLSFGCKGLKQIAFRLKPQHVDAIRSSSTDDANRECSVRVHLRFRLLYTNSEQDDSYPLNLAVEVNGESLALPAPIPCKVSGGPIEWVYLPINIVSSCKLKPSVVNKVCVTWHPVSGLHYVVGLFLVKKLEAATILCGLEQLSVALTRDKIKKKAKRRATISDDVAITRFHVSLTCPLSQSRMKVPCRARSCRHLDCFDGFNYLQVNERRPTWTCPVCMMRAPLSSLVVDQVFAHILANVPNDCDGVVFHEDGSWTPSQRDHGATICVTPPLSTARGSVPPSRSSFSQQVGRSLKQPTIEVIDLTNSSSDDEADCGVRC</sequence>
<proteinExistence type="inferred from homology"/>
<dbReference type="GO" id="GO:0016925">
    <property type="term" value="P:protein sumoylation"/>
    <property type="evidence" value="ECO:0007669"/>
    <property type="project" value="TreeGrafter"/>
</dbReference>
<dbReference type="InterPro" id="IPR023321">
    <property type="entry name" value="PINIT"/>
</dbReference>
<comment type="pathway">
    <text evidence="1">Protein modification; protein sumoylation.</text>
</comment>
<comment type="caution">
    <text evidence="11">The sequence shown here is derived from an EMBL/GenBank/DDBJ whole genome shotgun (WGS) entry which is preliminary data.</text>
</comment>
<comment type="similarity">
    <text evidence="2">Belongs to the PIAS family.</text>
</comment>
<keyword evidence="6" id="KW-0833">Ubl conjugation pathway</keyword>
<dbReference type="Pfam" id="PF14324">
    <property type="entry name" value="PINIT"/>
    <property type="match status" value="1"/>
</dbReference>
<evidence type="ECO:0000313" key="11">
    <source>
        <dbReference type="EMBL" id="KAH8024480.1"/>
    </source>
</evidence>
<evidence type="ECO:0000256" key="2">
    <source>
        <dbReference type="ARBA" id="ARBA00005383"/>
    </source>
</evidence>
<dbReference type="OrthoDB" id="10263264at2759"/>
<organism evidence="11 12">
    <name type="scientific">Rhipicephalus microplus</name>
    <name type="common">Cattle tick</name>
    <name type="synonym">Boophilus microplus</name>
    <dbReference type="NCBI Taxonomy" id="6941"/>
    <lineage>
        <taxon>Eukaryota</taxon>
        <taxon>Metazoa</taxon>
        <taxon>Ecdysozoa</taxon>
        <taxon>Arthropoda</taxon>
        <taxon>Chelicerata</taxon>
        <taxon>Arachnida</taxon>
        <taxon>Acari</taxon>
        <taxon>Parasitiformes</taxon>
        <taxon>Ixodida</taxon>
        <taxon>Ixodoidea</taxon>
        <taxon>Ixodidae</taxon>
        <taxon>Rhipicephalinae</taxon>
        <taxon>Rhipicephalus</taxon>
        <taxon>Boophilus</taxon>
    </lineage>
</organism>
<dbReference type="EMBL" id="JABSTU010000008">
    <property type="protein sequence ID" value="KAH8024480.1"/>
    <property type="molecule type" value="Genomic_DNA"/>
</dbReference>
<evidence type="ECO:0000259" key="9">
    <source>
        <dbReference type="PROSITE" id="PS51044"/>
    </source>
</evidence>
<dbReference type="GO" id="GO:0000785">
    <property type="term" value="C:chromatin"/>
    <property type="evidence" value="ECO:0007669"/>
    <property type="project" value="TreeGrafter"/>
</dbReference>